<evidence type="ECO:0000313" key="2">
    <source>
        <dbReference type="EMBL" id="OIN07239.1"/>
    </source>
</evidence>
<comment type="caution">
    <text evidence="2">The sequence shown here is derived from an EMBL/GenBank/DDBJ whole genome shotgun (WGS) entry which is preliminary data.</text>
</comment>
<dbReference type="OrthoDB" id="9810688at2"/>
<dbReference type="InterPro" id="IPR007525">
    <property type="entry name" value="FrhB_FdhB_C"/>
</dbReference>
<accession>A0A1J4QBN6</accession>
<proteinExistence type="predicted"/>
<dbReference type="PANTHER" id="PTHR31332">
    <property type="entry name" value="7-HYDROXYMETHYL CHLOROPHYLL A REDUCTASE, CHLOROPLASTIC"/>
    <property type="match status" value="1"/>
</dbReference>
<name>A0A1J4QBN6_9GAMM</name>
<dbReference type="EMBL" id="MDKE01000038">
    <property type="protein sequence ID" value="OIN07239.1"/>
    <property type="molecule type" value="Genomic_DNA"/>
</dbReference>
<dbReference type="SUPFAM" id="SSF54862">
    <property type="entry name" value="4Fe-4S ferredoxins"/>
    <property type="match status" value="1"/>
</dbReference>
<protein>
    <submittedName>
        <fullName evidence="2">4Fe-4S ferredoxin</fullName>
    </submittedName>
</protein>
<dbReference type="Gene3D" id="3.30.70.20">
    <property type="match status" value="1"/>
</dbReference>
<dbReference type="InterPro" id="IPR007516">
    <property type="entry name" value="Co_F420_Hydgase/DH_bsu_N"/>
</dbReference>
<keyword evidence="3" id="KW-1185">Reference proteome</keyword>
<dbReference type="PROSITE" id="PS51379">
    <property type="entry name" value="4FE4S_FER_2"/>
    <property type="match status" value="1"/>
</dbReference>
<dbReference type="PANTHER" id="PTHR31332:SF0">
    <property type="entry name" value="7-HYDROXYMETHYL CHLOROPHYLL A REDUCTASE, CHLOROPLASTIC"/>
    <property type="match status" value="1"/>
</dbReference>
<dbReference type="GO" id="GO:0052592">
    <property type="term" value="F:oxidoreductase activity, acting on CH or CH2 groups, with an iron-sulfur protein as acceptor"/>
    <property type="evidence" value="ECO:0007669"/>
    <property type="project" value="TreeGrafter"/>
</dbReference>
<dbReference type="InterPro" id="IPR045220">
    <property type="entry name" value="FRHB/FDHB/HCAR-like"/>
</dbReference>
<reference evidence="2 3" key="1">
    <citation type="submission" date="2016-07" db="EMBL/GenBank/DDBJ databases">
        <title>Draft Genome Sequence of Oceanisphaera psychrotolerans, isolated from coastal sediment samples.</title>
        <authorList>
            <person name="Zhuo S."/>
            <person name="Ruan Z."/>
        </authorList>
    </citation>
    <scope>NUCLEOTIDE SEQUENCE [LARGE SCALE GENOMIC DNA]</scope>
    <source>
        <strain evidence="2 3">LAM-WHM-ZC</strain>
    </source>
</reference>
<dbReference type="InterPro" id="IPR017896">
    <property type="entry name" value="4Fe4S_Fe-S-bd"/>
</dbReference>
<dbReference type="Pfam" id="PF04422">
    <property type="entry name" value="FrhB_FdhB_N"/>
    <property type="match status" value="1"/>
</dbReference>
<feature type="domain" description="4Fe-4S ferredoxin-type" evidence="1">
    <location>
        <begin position="9"/>
        <end position="38"/>
    </location>
</feature>
<gene>
    <name evidence="2" type="ORF">BFR47_16720</name>
</gene>
<dbReference type="STRING" id="1414654.BFR47_16720"/>
<organism evidence="2 3">
    <name type="scientific">Oceanisphaera psychrotolerans</name>
    <dbReference type="NCBI Taxonomy" id="1414654"/>
    <lineage>
        <taxon>Bacteria</taxon>
        <taxon>Pseudomonadati</taxon>
        <taxon>Pseudomonadota</taxon>
        <taxon>Gammaproteobacteria</taxon>
        <taxon>Aeromonadales</taxon>
        <taxon>Aeromonadaceae</taxon>
        <taxon>Oceanisphaera</taxon>
    </lineage>
</organism>
<dbReference type="AlphaFoldDB" id="A0A1J4QBN6"/>
<dbReference type="Proteomes" id="UP000243073">
    <property type="component" value="Unassembled WGS sequence"/>
</dbReference>
<dbReference type="Pfam" id="PF04432">
    <property type="entry name" value="FrhB_FdhB_C"/>
    <property type="match status" value="1"/>
</dbReference>
<evidence type="ECO:0000259" key="1">
    <source>
        <dbReference type="PROSITE" id="PS51379"/>
    </source>
</evidence>
<dbReference type="RefSeq" id="WP_071473482.1">
    <property type="nucleotide sequence ID" value="NZ_MDKE01000038.1"/>
</dbReference>
<sequence length="457" mass="50513">MNLSKPIVLSKVVENDLCIGCGACIQACSSKALDVKWNNYGFLVATSNDNQCDAGGACIEVCPFNPEPGPEYKNEDGLAETFLYESPKQHPKIGRYYDIYAGYSLKHRITSSSGGIATFMYEKLFDKGLINHVVTVGEAGTADAHYQYNIVSNKNNLLSISKTRYHPVTLANALEKIKQLDGKVAISGVGCFIKAIRLAQDKDPVLKEKITFLVGIICGGVKSKFFTDYLAGRAGTALPKYSNPEYRVKEPTSTAMDYGFSCTDNPSSATKLIKMREVGDMWGTGLFKANACDFCDDVTTELADISLGDAWLKPYNQDGRGHNVIVSRSFIADQILLEGRDSGELELEHLPQEQFLASQQGSFNHRHDGMSTRLALATSAGAVVPPKRVDKVKLPIHLRLVQQGRRQTRLKSLEIWAEYKNSVEFDRRMKPVLLKLKLVTRLSHAVRKAKKISGMKS</sequence>
<evidence type="ECO:0000313" key="3">
    <source>
        <dbReference type="Proteomes" id="UP000243073"/>
    </source>
</evidence>
<dbReference type="Pfam" id="PF12838">
    <property type="entry name" value="Fer4_7"/>
    <property type="match status" value="1"/>
</dbReference>